<evidence type="ECO:0000256" key="1">
    <source>
        <dbReference type="ARBA" id="ARBA00004651"/>
    </source>
</evidence>
<evidence type="ECO:0000259" key="10">
    <source>
        <dbReference type="Pfam" id="PF02355"/>
    </source>
</evidence>
<keyword evidence="4 9" id="KW-0812">Transmembrane</keyword>
<feature type="transmembrane region" description="Helical" evidence="9">
    <location>
        <begin position="394"/>
        <end position="412"/>
    </location>
</feature>
<proteinExistence type="inferred from homology"/>
<keyword evidence="6 9" id="KW-1133">Transmembrane helix</keyword>
<dbReference type="EMBL" id="CP058601">
    <property type="protein sequence ID" value="QLG50252.1"/>
    <property type="molecule type" value="Genomic_DNA"/>
</dbReference>
<dbReference type="Proteomes" id="UP000509241">
    <property type="component" value="Chromosome"/>
</dbReference>
<keyword evidence="3 9" id="KW-1003">Cell membrane</keyword>
<feature type="transmembrane region" description="Helical" evidence="9">
    <location>
        <begin position="447"/>
        <end position="469"/>
    </location>
</feature>
<dbReference type="InterPro" id="IPR048634">
    <property type="entry name" value="SecD_SecF_C"/>
</dbReference>
<dbReference type="Gene3D" id="1.20.1640.10">
    <property type="entry name" value="Multidrug efflux transporter AcrB transmembrane domain"/>
    <property type="match status" value="1"/>
</dbReference>
<comment type="caution">
    <text evidence="9">Lacks conserved residue(s) required for the propagation of feature annotation.</text>
</comment>
<dbReference type="OrthoDB" id="146638at2157"/>
<dbReference type="InterPro" id="IPR024912">
    <property type="entry name" value="SecD_arc"/>
</dbReference>
<feature type="transmembrane region" description="Helical" evidence="9">
    <location>
        <begin position="419"/>
        <end position="441"/>
    </location>
</feature>
<evidence type="ECO:0000256" key="5">
    <source>
        <dbReference type="ARBA" id="ARBA00022927"/>
    </source>
</evidence>
<keyword evidence="2 9" id="KW-0813">Transport</keyword>
<keyword evidence="12" id="KW-1185">Reference proteome</keyword>
<keyword evidence="7 9" id="KW-0811">Translocation</keyword>
<name>A0A7D5GML5_9EURY</name>
<sequence length="549" mass="58737">MSALDAIKGNWRVLMLVLFLTFAVVALFVPGGIVADDSLAEESIESGPTNLEFGLSLDGGTRIRVPVTGMTAENVAPDAVSDNGEVDQQRLDSIESTLYQELGVDQADATVDVQDDGTVTAEVFVENVTEAEFAAALQKANADASEDDIRDGVTEQTRDQMISTIQTKINEAGLSGGTVYEASTLNDEHYIVVEVPNMDSNELRTLLSERGVVQVVAYYPGEDGNQTKKPVLTNEDIASVDAPELRGEDTPGEPYYVVPVQVRDSSASEFQQQMNDLGFTSEGVGKCDLPEENGNFQFGEGSGSYCLLTEVDNETVAAHSMGDTSSGGGSGLATNMRRGNWANDPSFFMGAQNQQDAQSLSVNLRAGSLRAPLDFENSQIYSIEPSHAEQFKQYSLLIGLLSVITVSGVVYARYTDTRVALPMIVTAMAEVVILLGFAALIRMPLDLSHVAGFIAVVGTGVDDLVIIADEVMDEGDVNSARVFQSRFRKAFWVIGGAAATTVVALSPLAVLSLGDLRGFAIITILGVFIGVIITRPAYGDILRRLLTNQ</sequence>
<comment type="function">
    <text evidence="9">Involved in protein export.</text>
</comment>
<dbReference type="KEGG" id="haly:HYG82_16065"/>
<dbReference type="GO" id="GO:0065002">
    <property type="term" value="P:intracellular protein transmembrane transport"/>
    <property type="evidence" value="ECO:0007669"/>
    <property type="project" value="UniProtKB-UniRule"/>
</dbReference>
<evidence type="ECO:0000256" key="7">
    <source>
        <dbReference type="ARBA" id="ARBA00023010"/>
    </source>
</evidence>
<evidence type="ECO:0000256" key="2">
    <source>
        <dbReference type="ARBA" id="ARBA00022448"/>
    </source>
</evidence>
<dbReference type="HAMAP" id="MF_01463_A">
    <property type="entry name" value="SecD_A"/>
    <property type="match status" value="1"/>
</dbReference>
<dbReference type="SUPFAM" id="SSF82866">
    <property type="entry name" value="Multidrug efflux transporter AcrB transmembrane domain"/>
    <property type="match status" value="1"/>
</dbReference>
<comment type="subcellular location">
    <subcellularLocation>
        <location evidence="1 9">Cell membrane</location>
        <topology evidence="1 9">Multi-pass membrane protein</topology>
    </subcellularLocation>
</comment>
<dbReference type="GeneID" id="56034838"/>
<evidence type="ECO:0000256" key="3">
    <source>
        <dbReference type="ARBA" id="ARBA00022475"/>
    </source>
</evidence>
<dbReference type="GO" id="GO:0006605">
    <property type="term" value="P:protein targeting"/>
    <property type="evidence" value="ECO:0007669"/>
    <property type="project" value="UniProtKB-UniRule"/>
</dbReference>
<evidence type="ECO:0000256" key="8">
    <source>
        <dbReference type="ARBA" id="ARBA00023136"/>
    </source>
</evidence>
<feature type="domain" description="Protein export membrane protein SecD/SecF C-terminal" evidence="10">
    <location>
        <begin position="374"/>
        <end position="532"/>
    </location>
</feature>
<keyword evidence="8 9" id="KW-0472">Membrane</keyword>
<dbReference type="PANTHER" id="PTHR30081">
    <property type="entry name" value="PROTEIN-EXPORT MEMBRANE PROTEIN SEC"/>
    <property type="match status" value="1"/>
</dbReference>
<evidence type="ECO:0000313" key="11">
    <source>
        <dbReference type="EMBL" id="QLG50252.1"/>
    </source>
</evidence>
<dbReference type="AlphaFoldDB" id="A0A7D5GML5"/>
<feature type="transmembrane region" description="Helical" evidence="9">
    <location>
        <begin position="519"/>
        <end position="538"/>
    </location>
</feature>
<keyword evidence="5 9" id="KW-0653">Protein transport</keyword>
<dbReference type="Pfam" id="PF02355">
    <property type="entry name" value="SecD_SecF_C"/>
    <property type="match status" value="1"/>
</dbReference>
<dbReference type="PANTHER" id="PTHR30081:SF1">
    <property type="entry name" value="PROTEIN TRANSLOCASE SUBUNIT SECD"/>
    <property type="match status" value="1"/>
</dbReference>
<feature type="transmembrane region" description="Helical" evidence="9">
    <location>
        <begin position="490"/>
        <end position="513"/>
    </location>
</feature>
<comment type="subunit">
    <text evidence="9">Part of the protein translocation apparatus. Forms a complex with SecF.</text>
</comment>
<dbReference type="NCBIfam" id="NF006215">
    <property type="entry name" value="PRK08343.1-1"/>
    <property type="match status" value="1"/>
</dbReference>
<comment type="similarity">
    <text evidence="9">Belongs to the SecD/SecF family. SecD subfamily.</text>
</comment>
<evidence type="ECO:0000256" key="4">
    <source>
        <dbReference type="ARBA" id="ARBA00022692"/>
    </source>
</evidence>
<protein>
    <recommendedName>
        <fullName evidence="9">Protein-export membrane protein SecD</fullName>
    </recommendedName>
</protein>
<accession>A0A7D5GML5</accession>
<organism evidence="11 12">
    <name type="scientific">Natrinema halophilum</name>
    <dbReference type="NCBI Taxonomy" id="1699371"/>
    <lineage>
        <taxon>Archaea</taxon>
        <taxon>Methanobacteriati</taxon>
        <taxon>Methanobacteriota</taxon>
        <taxon>Stenosarchaea group</taxon>
        <taxon>Halobacteria</taxon>
        <taxon>Halobacteriales</taxon>
        <taxon>Natrialbaceae</taxon>
        <taxon>Natrinema</taxon>
    </lineage>
</organism>
<evidence type="ECO:0000256" key="6">
    <source>
        <dbReference type="ARBA" id="ARBA00022989"/>
    </source>
</evidence>
<dbReference type="InterPro" id="IPR022813">
    <property type="entry name" value="SecD/SecF_arch_bac"/>
</dbReference>
<dbReference type="RefSeq" id="WP_179262580.1">
    <property type="nucleotide sequence ID" value="NZ_CP058601.1"/>
</dbReference>
<gene>
    <name evidence="9" type="primary">secD</name>
    <name evidence="11" type="ORF">HYG82_16065</name>
</gene>
<dbReference type="GO" id="GO:0005886">
    <property type="term" value="C:plasma membrane"/>
    <property type="evidence" value="ECO:0007669"/>
    <property type="project" value="UniProtKB-SubCell"/>
</dbReference>
<evidence type="ECO:0000256" key="9">
    <source>
        <dbReference type="HAMAP-Rule" id="MF_01463"/>
    </source>
</evidence>
<reference evidence="11 12" key="1">
    <citation type="submission" date="2020-07" db="EMBL/GenBank/DDBJ databases">
        <authorList>
            <person name="Cui H."/>
        </authorList>
    </citation>
    <scope>NUCLEOTIDE SEQUENCE [LARGE SCALE GENOMIC DNA]</scope>
    <source>
        <strain evidence="11 12">YPL8</strain>
    </source>
</reference>
<evidence type="ECO:0000313" key="12">
    <source>
        <dbReference type="Proteomes" id="UP000509241"/>
    </source>
</evidence>